<keyword evidence="6 8" id="KW-0472">Membrane</keyword>
<keyword evidence="12" id="KW-1185">Reference proteome</keyword>
<keyword evidence="4 8" id="KW-0812">Transmembrane</keyword>
<sequence>MASDSNVAPVIIKRKKVINGGGHHGGAWKVAYADFVTAMMAFFLLMWLLNATTEKQRKGIADYFSPNIVINRVSGGGDGSFGGDSVFSENTLPRVGTGATSLNPTEQSAARGSFSDGPAESEGQTEQEDEVFEAVEALLMGRSGESMVADELLEHIVTRVTDEGLVVELFETAEAPLFDGAEPTNRLRELARLIVTASAVVTNPLAVEGHTASYPLVLRENPSWDLSGARADMFRRLLTETGMPEQRISRTTAHADREPARPNRMDFRNNRLEVVFLRDV</sequence>
<evidence type="ECO:0000256" key="4">
    <source>
        <dbReference type="ARBA" id="ARBA00022692"/>
    </source>
</evidence>
<dbReference type="InterPro" id="IPR036737">
    <property type="entry name" value="OmpA-like_sf"/>
</dbReference>
<evidence type="ECO:0000259" key="10">
    <source>
        <dbReference type="Pfam" id="PF13677"/>
    </source>
</evidence>
<gene>
    <name evidence="11" type="ORF">C8N44_103128</name>
</gene>
<comment type="caution">
    <text evidence="11">The sequence shown here is derived from an EMBL/GenBank/DDBJ whole genome shotgun (WGS) entry which is preliminary data.</text>
</comment>
<feature type="region of interest" description="Disordered" evidence="7">
    <location>
        <begin position="93"/>
        <end position="128"/>
    </location>
</feature>
<evidence type="ECO:0000313" key="12">
    <source>
        <dbReference type="Proteomes" id="UP000244069"/>
    </source>
</evidence>
<dbReference type="SUPFAM" id="SSF103088">
    <property type="entry name" value="OmpA-like"/>
    <property type="match status" value="1"/>
</dbReference>
<dbReference type="RefSeq" id="WP_107974773.1">
    <property type="nucleotide sequence ID" value="NZ_BMEZ01000003.1"/>
</dbReference>
<dbReference type="GO" id="GO:0005886">
    <property type="term" value="C:plasma membrane"/>
    <property type="evidence" value="ECO:0007669"/>
    <property type="project" value="UniProtKB-SubCell"/>
</dbReference>
<organism evidence="11 12">
    <name type="scientific">Allosediminivita pacifica</name>
    <dbReference type="NCBI Taxonomy" id="1267769"/>
    <lineage>
        <taxon>Bacteria</taxon>
        <taxon>Pseudomonadati</taxon>
        <taxon>Pseudomonadota</taxon>
        <taxon>Alphaproteobacteria</taxon>
        <taxon>Rhodobacterales</taxon>
        <taxon>Paracoccaceae</taxon>
        <taxon>Allosediminivita</taxon>
    </lineage>
</organism>
<dbReference type="Pfam" id="PF00691">
    <property type="entry name" value="OmpA"/>
    <property type="match status" value="1"/>
</dbReference>
<evidence type="ECO:0000259" key="9">
    <source>
        <dbReference type="Pfam" id="PF00691"/>
    </source>
</evidence>
<dbReference type="OrthoDB" id="7170686at2"/>
<evidence type="ECO:0000256" key="1">
    <source>
        <dbReference type="ARBA" id="ARBA00004162"/>
    </source>
</evidence>
<dbReference type="Proteomes" id="UP000244069">
    <property type="component" value="Unassembled WGS sequence"/>
</dbReference>
<feature type="transmembrane region" description="Helical" evidence="8">
    <location>
        <begin position="30"/>
        <end position="49"/>
    </location>
</feature>
<evidence type="ECO:0000256" key="2">
    <source>
        <dbReference type="ARBA" id="ARBA00008914"/>
    </source>
</evidence>
<evidence type="ECO:0000256" key="6">
    <source>
        <dbReference type="ARBA" id="ARBA00023136"/>
    </source>
</evidence>
<evidence type="ECO:0000256" key="5">
    <source>
        <dbReference type="ARBA" id="ARBA00022989"/>
    </source>
</evidence>
<feature type="domain" description="OmpA-like" evidence="9">
    <location>
        <begin position="185"/>
        <end position="266"/>
    </location>
</feature>
<feature type="compositionally biased region" description="Polar residues" evidence="7">
    <location>
        <begin position="98"/>
        <end position="110"/>
    </location>
</feature>
<dbReference type="Pfam" id="PF13677">
    <property type="entry name" value="MotB_plug"/>
    <property type="match status" value="1"/>
</dbReference>
<evidence type="ECO:0000256" key="8">
    <source>
        <dbReference type="SAM" id="Phobius"/>
    </source>
</evidence>
<keyword evidence="3" id="KW-1003">Cell membrane</keyword>
<reference evidence="11 12" key="1">
    <citation type="submission" date="2018-04" db="EMBL/GenBank/DDBJ databases">
        <title>Genomic Encyclopedia of Archaeal and Bacterial Type Strains, Phase II (KMG-II): from individual species to whole genera.</title>
        <authorList>
            <person name="Goeker M."/>
        </authorList>
    </citation>
    <scope>NUCLEOTIDE SEQUENCE [LARGE SCALE GENOMIC DNA]</scope>
    <source>
        <strain evidence="11 12">DSM 29329</strain>
    </source>
</reference>
<proteinExistence type="inferred from homology"/>
<comment type="subcellular location">
    <subcellularLocation>
        <location evidence="1">Cell membrane</location>
        <topology evidence="1">Single-pass membrane protein</topology>
    </subcellularLocation>
</comment>
<comment type="similarity">
    <text evidence="2">Belongs to the MotB family.</text>
</comment>
<dbReference type="PANTHER" id="PTHR30329">
    <property type="entry name" value="STATOR ELEMENT OF FLAGELLAR MOTOR COMPLEX"/>
    <property type="match status" value="1"/>
</dbReference>
<dbReference type="Gene3D" id="3.30.1330.60">
    <property type="entry name" value="OmpA-like domain"/>
    <property type="match status" value="1"/>
</dbReference>
<dbReference type="EMBL" id="QBKN01000003">
    <property type="protein sequence ID" value="PTX51384.1"/>
    <property type="molecule type" value="Genomic_DNA"/>
</dbReference>
<evidence type="ECO:0000313" key="11">
    <source>
        <dbReference type="EMBL" id="PTX51384.1"/>
    </source>
</evidence>
<dbReference type="InterPro" id="IPR025713">
    <property type="entry name" value="MotB-like_N_dom"/>
</dbReference>
<dbReference type="PANTHER" id="PTHR30329:SF21">
    <property type="entry name" value="LIPOPROTEIN YIAD-RELATED"/>
    <property type="match status" value="1"/>
</dbReference>
<name>A0A2T6B5Q1_9RHOB</name>
<accession>A0A2T6B5Q1</accession>
<dbReference type="InterPro" id="IPR050330">
    <property type="entry name" value="Bact_OuterMem_StrucFunc"/>
</dbReference>
<protein>
    <submittedName>
        <fullName evidence="11">Chemotaxis protein MotB</fullName>
    </submittedName>
</protein>
<evidence type="ECO:0000256" key="3">
    <source>
        <dbReference type="ARBA" id="ARBA00022475"/>
    </source>
</evidence>
<dbReference type="InterPro" id="IPR006665">
    <property type="entry name" value="OmpA-like"/>
</dbReference>
<dbReference type="AlphaFoldDB" id="A0A2T6B5Q1"/>
<evidence type="ECO:0000256" key="7">
    <source>
        <dbReference type="SAM" id="MobiDB-lite"/>
    </source>
</evidence>
<feature type="domain" description="Motility protein B-like N-terminal" evidence="10">
    <location>
        <begin position="14"/>
        <end position="65"/>
    </location>
</feature>
<keyword evidence="5 8" id="KW-1133">Transmembrane helix</keyword>